<evidence type="ECO:0000256" key="1">
    <source>
        <dbReference type="ARBA" id="ARBA00001974"/>
    </source>
</evidence>
<dbReference type="InterPro" id="IPR006094">
    <property type="entry name" value="Oxid_FAD_bind_N"/>
</dbReference>
<dbReference type="Pfam" id="PF08031">
    <property type="entry name" value="BBE"/>
    <property type="match status" value="1"/>
</dbReference>
<dbReference type="EMBL" id="SKBN01000063">
    <property type="protein sequence ID" value="TGJ84617.1"/>
    <property type="molecule type" value="Genomic_DNA"/>
</dbReference>
<dbReference type="Gene3D" id="3.40.462.20">
    <property type="match status" value="1"/>
</dbReference>
<evidence type="ECO:0000256" key="2">
    <source>
        <dbReference type="ARBA" id="ARBA00005466"/>
    </source>
</evidence>
<protein>
    <recommendedName>
        <fullName evidence="6">FAD-binding PCMH-type domain-containing protein</fullName>
    </recommendedName>
</protein>
<dbReference type="AlphaFoldDB" id="A0A4Z0YLU9"/>
<dbReference type="GO" id="GO:0071949">
    <property type="term" value="F:FAD binding"/>
    <property type="evidence" value="ECO:0007669"/>
    <property type="project" value="InterPro"/>
</dbReference>
<dbReference type="SUPFAM" id="SSF56176">
    <property type="entry name" value="FAD-binding/transporter-associated domain-like"/>
    <property type="match status" value="1"/>
</dbReference>
<dbReference type="Pfam" id="PF01565">
    <property type="entry name" value="FAD_binding_4"/>
    <property type="match status" value="1"/>
</dbReference>
<dbReference type="InterPro" id="IPR036318">
    <property type="entry name" value="FAD-bd_PCMH-like_sf"/>
</dbReference>
<dbReference type="GO" id="GO:0016491">
    <property type="term" value="F:oxidoreductase activity"/>
    <property type="evidence" value="ECO:0007669"/>
    <property type="project" value="UniProtKB-KW"/>
</dbReference>
<evidence type="ECO:0000313" key="7">
    <source>
        <dbReference type="EMBL" id="TGJ84617.1"/>
    </source>
</evidence>
<comment type="caution">
    <text evidence="7">The sequence shown here is derived from an EMBL/GenBank/DDBJ whole genome shotgun (WGS) entry which is preliminary data.</text>
</comment>
<dbReference type="InterPro" id="IPR016169">
    <property type="entry name" value="FAD-bd_PCMH_sub2"/>
</dbReference>
<proteinExistence type="inferred from homology"/>
<dbReference type="PROSITE" id="PS51387">
    <property type="entry name" value="FAD_PCMH"/>
    <property type="match status" value="1"/>
</dbReference>
<gene>
    <name evidence="7" type="ORF">E0Z10_g4131</name>
</gene>
<reference evidence="7 8" key="1">
    <citation type="submission" date="2019-03" db="EMBL/GenBank/DDBJ databases">
        <title>Draft genome sequence of Xylaria hypoxylon DSM 108379, a ubiquitous saprotrophic-parasitic fungi on hardwood.</title>
        <authorList>
            <person name="Buettner E."/>
            <person name="Leonhardt S."/>
            <person name="Gebauer A.M."/>
            <person name="Liers C."/>
            <person name="Hofrichter M."/>
            <person name="Kellner H."/>
        </authorList>
    </citation>
    <scope>NUCLEOTIDE SEQUENCE [LARGE SCALE GENOMIC DNA]</scope>
    <source>
        <strain evidence="7 8">DSM 108379</strain>
    </source>
</reference>
<dbReference type="InterPro" id="IPR050416">
    <property type="entry name" value="FAD-linked_Oxidoreductase"/>
</dbReference>
<dbReference type="InterPro" id="IPR016166">
    <property type="entry name" value="FAD-bd_PCMH"/>
</dbReference>
<keyword evidence="8" id="KW-1185">Reference proteome</keyword>
<evidence type="ECO:0000256" key="4">
    <source>
        <dbReference type="ARBA" id="ARBA00022827"/>
    </source>
</evidence>
<dbReference type="PANTHER" id="PTHR42973">
    <property type="entry name" value="BINDING OXIDOREDUCTASE, PUTATIVE (AFU_ORTHOLOGUE AFUA_1G17690)-RELATED"/>
    <property type="match status" value="1"/>
</dbReference>
<evidence type="ECO:0000256" key="5">
    <source>
        <dbReference type="ARBA" id="ARBA00023002"/>
    </source>
</evidence>
<dbReference type="PANTHER" id="PTHR42973:SF9">
    <property type="entry name" value="FAD-BINDING PCMH-TYPE DOMAIN-CONTAINING PROTEIN-RELATED"/>
    <property type="match status" value="1"/>
</dbReference>
<dbReference type="InterPro" id="IPR012951">
    <property type="entry name" value="BBE"/>
</dbReference>
<evidence type="ECO:0000259" key="6">
    <source>
        <dbReference type="PROSITE" id="PS51387"/>
    </source>
</evidence>
<name>A0A4Z0YLU9_9PEZI</name>
<keyword evidence="5" id="KW-0560">Oxidoreductase</keyword>
<sequence>MEVVAAITAWSLRLIFRNSPTTIISWGIHDKVSVVEDLVGRLSPDARVYLPGSEPFAEATARWSALDVPKFKLVVVPYVENDVAMTVKYANELNLPYLAVNGGHGAITTVGKLQDGIEIWMNELNDVQIADDGSAVTMGGGALTKKVTDTLWASGKQTVTGICECTSILGPGLGGGHGLLQGRHGLVSDQFLSMNVVLSDGSVKTISDQQDPDLWWGMKGAGHNFGIVTSVTSKIYDIQHRGWAYSMFIYTGDKVEDLFNVINQQFPNDDTQPVEILNLAVFFNNPDIDPAKPVVAFYLLQEGATAVNSAYMAPFHDIGPVFTTSAEGSYTDVPTWIGQNNDSPTCQKAGLINIRFPIDLESYNPSAQRLAYELFASKTQEFPALNNSLFLFEGYSLQGVKAIPSDSSAFPFRTDNLLVSPLLMYSPSGLELDRAATEFGVELRRILYEGSNRNELHSYVNYAFGDETKQNWYGYEQWRQDRLTNLKKKYDPDGKFSFYAPIA</sequence>
<comment type="cofactor">
    <cofactor evidence="1">
        <name>FAD</name>
        <dbReference type="ChEBI" id="CHEBI:57692"/>
    </cofactor>
</comment>
<organism evidence="7 8">
    <name type="scientific">Xylaria hypoxylon</name>
    <dbReference type="NCBI Taxonomy" id="37992"/>
    <lineage>
        <taxon>Eukaryota</taxon>
        <taxon>Fungi</taxon>
        <taxon>Dikarya</taxon>
        <taxon>Ascomycota</taxon>
        <taxon>Pezizomycotina</taxon>
        <taxon>Sordariomycetes</taxon>
        <taxon>Xylariomycetidae</taxon>
        <taxon>Xylariales</taxon>
        <taxon>Xylariaceae</taxon>
        <taxon>Xylaria</taxon>
    </lineage>
</organism>
<dbReference type="STRING" id="37992.A0A4Z0YLU9"/>
<dbReference type="Proteomes" id="UP000297716">
    <property type="component" value="Unassembled WGS sequence"/>
</dbReference>
<keyword evidence="4" id="KW-0274">FAD</keyword>
<dbReference type="OrthoDB" id="9996127at2759"/>
<feature type="domain" description="FAD-binding PCMH-type" evidence="6">
    <location>
        <begin position="66"/>
        <end position="238"/>
    </location>
</feature>
<evidence type="ECO:0000313" key="8">
    <source>
        <dbReference type="Proteomes" id="UP000297716"/>
    </source>
</evidence>
<accession>A0A4Z0YLU9</accession>
<comment type="similarity">
    <text evidence="2">Belongs to the oxygen-dependent FAD-linked oxidoreductase family.</text>
</comment>
<evidence type="ECO:0000256" key="3">
    <source>
        <dbReference type="ARBA" id="ARBA00022630"/>
    </source>
</evidence>
<dbReference type="Gene3D" id="3.30.465.10">
    <property type="match status" value="1"/>
</dbReference>
<keyword evidence="3" id="KW-0285">Flavoprotein</keyword>